<keyword evidence="3" id="KW-1185">Reference proteome</keyword>
<dbReference type="EMBL" id="JARPUR010000007">
    <property type="protein sequence ID" value="KAK4872863.1"/>
    <property type="molecule type" value="Genomic_DNA"/>
</dbReference>
<proteinExistence type="predicted"/>
<evidence type="ECO:0000313" key="3">
    <source>
        <dbReference type="Proteomes" id="UP001353858"/>
    </source>
</evidence>
<dbReference type="AlphaFoldDB" id="A0AAN7SKU4"/>
<feature type="chain" id="PRO_5042859022" evidence="1">
    <location>
        <begin position="21"/>
        <end position="112"/>
    </location>
</feature>
<evidence type="ECO:0000256" key="1">
    <source>
        <dbReference type="SAM" id="SignalP"/>
    </source>
</evidence>
<feature type="signal peptide" evidence="1">
    <location>
        <begin position="1"/>
        <end position="20"/>
    </location>
</feature>
<evidence type="ECO:0000313" key="2">
    <source>
        <dbReference type="EMBL" id="KAK4872863.1"/>
    </source>
</evidence>
<protein>
    <submittedName>
        <fullName evidence="2">Uncharacterized protein</fullName>
    </submittedName>
</protein>
<gene>
    <name evidence="2" type="ORF">RN001_014892</name>
</gene>
<reference evidence="3" key="1">
    <citation type="submission" date="2023-01" db="EMBL/GenBank/DDBJ databases">
        <title>Key to firefly adult light organ development and bioluminescence: homeobox transcription factors regulate luciferase expression and transportation to peroxisome.</title>
        <authorList>
            <person name="Fu X."/>
        </authorList>
    </citation>
    <scope>NUCLEOTIDE SEQUENCE [LARGE SCALE GENOMIC DNA]</scope>
</reference>
<name>A0AAN7SKU4_9COLE</name>
<organism evidence="2 3">
    <name type="scientific">Aquatica leii</name>
    <dbReference type="NCBI Taxonomy" id="1421715"/>
    <lineage>
        <taxon>Eukaryota</taxon>
        <taxon>Metazoa</taxon>
        <taxon>Ecdysozoa</taxon>
        <taxon>Arthropoda</taxon>
        <taxon>Hexapoda</taxon>
        <taxon>Insecta</taxon>
        <taxon>Pterygota</taxon>
        <taxon>Neoptera</taxon>
        <taxon>Endopterygota</taxon>
        <taxon>Coleoptera</taxon>
        <taxon>Polyphaga</taxon>
        <taxon>Elateriformia</taxon>
        <taxon>Elateroidea</taxon>
        <taxon>Lampyridae</taxon>
        <taxon>Luciolinae</taxon>
        <taxon>Aquatica</taxon>
    </lineage>
</organism>
<comment type="caution">
    <text evidence="2">The sequence shown here is derived from an EMBL/GenBank/DDBJ whole genome shotgun (WGS) entry which is preliminary data.</text>
</comment>
<dbReference type="Proteomes" id="UP001353858">
    <property type="component" value="Unassembled WGS sequence"/>
</dbReference>
<sequence>MVKFSCLIVLVALNLSTAKALSCYGCIASTDSDCYRGVVSSFFNQQCQSTMVSNLSVLKGLALNDSVPIETVCVSLVLTDFQPKVVERGCGYIYEGVDIYQICAIQAPSHLK</sequence>
<accession>A0AAN7SKU4</accession>
<keyword evidence="1" id="KW-0732">Signal</keyword>